<keyword evidence="3" id="KW-0813">Transport</keyword>
<evidence type="ECO:0000256" key="4">
    <source>
        <dbReference type="ARBA" id="ARBA00022692"/>
    </source>
</evidence>
<dbReference type="GO" id="GO:0005524">
    <property type="term" value="F:ATP binding"/>
    <property type="evidence" value="ECO:0007669"/>
    <property type="project" value="InterPro"/>
</dbReference>
<accession>A0AA38G688</accession>
<comment type="caution">
    <text evidence="10">The sequence shown here is derived from an EMBL/GenBank/DDBJ whole genome shotgun (WGS) entry which is preliminary data.</text>
</comment>
<feature type="transmembrane region" description="Helical" evidence="7">
    <location>
        <begin position="263"/>
        <end position="284"/>
    </location>
</feature>
<protein>
    <recommendedName>
        <fullName evidence="12">ABC transporter domain-containing protein</fullName>
    </recommendedName>
</protein>
<dbReference type="SUPFAM" id="SSF52540">
    <property type="entry name" value="P-loop containing nucleoside triphosphate hydrolases"/>
    <property type="match status" value="1"/>
</dbReference>
<feature type="transmembrane region" description="Helical" evidence="7">
    <location>
        <begin position="376"/>
        <end position="395"/>
    </location>
</feature>
<dbReference type="InterPro" id="IPR013525">
    <property type="entry name" value="ABC2_TM"/>
</dbReference>
<dbReference type="EMBL" id="JAHRHJ020000005">
    <property type="protein sequence ID" value="KAH9316093.1"/>
    <property type="molecule type" value="Genomic_DNA"/>
</dbReference>
<evidence type="ECO:0000256" key="6">
    <source>
        <dbReference type="ARBA" id="ARBA00023136"/>
    </source>
</evidence>
<dbReference type="PANTHER" id="PTHR48042:SF18">
    <property type="entry name" value="ABC TRANSPORTER G FAMILY MEMBER 12"/>
    <property type="match status" value="1"/>
</dbReference>
<organism evidence="10 11">
    <name type="scientific">Taxus chinensis</name>
    <name type="common">Chinese yew</name>
    <name type="synonym">Taxus wallichiana var. chinensis</name>
    <dbReference type="NCBI Taxonomy" id="29808"/>
    <lineage>
        <taxon>Eukaryota</taxon>
        <taxon>Viridiplantae</taxon>
        <taxon>Streptophyta</taxon>
        <taxon>Embryophyta</taxon>
        <taxon>Tracheophyta</taxon>
        <taxon>Spermatophyta</taxon>
        <taxon>Pinopsida</taxon>
        <taxon>Pinidae</taxon>
        <taxon>Conifers II</taxon>
        <taxon>Cupressales</taxon>
        <taxon>Taxaceae</taxon>
        <taxon>Taxus</taxon>
    </lineage>
</organism>
<keyword evidence="11" id="KW-1185">Reference proteome</keyword>
<evidence type="ECO:0000256" key="2">
    <source>
        <dbReference type="ARBA" id="ARBA00005814"/>
    </source>
</evidence>
<dbReference type="InterPro" id="IPR052215">
    <property type="entry name" value="Plant_ABCG"/>
</dbReference>
<evidence type="ECO:0000256" key="1">
    <source>
        <dbReference type="ARBA" id="ARBA00004141"/>
    </source>
</evidence>
<keyword evidence="5 7" id="KW-1133">Transmembrane helix</keyword>
<dbReference type="GO" id="GO:0016887">
    <property type="term" value="F:ATP hydrolysis activity"/>
    <property type="evidence" value="ECO:0007669"/>
    <property type="project" value="InterPro"/>
</dbReference>
<evidence type="ECO:0000259" key="8">
    <source>
        <dbReference type="Pfam" id="PF00005"/>
    </source>
</evidence>
<dbReference type="InterPro" id="IPR027417">
    <property type="entry name" value="P-loop_NTPase"/>
</dbReference>
<dbReference type="Pfam" id="PF00005">
    <property type="entry name" value="ABC_tran"/>
    <property type="match status" value="1"/>
</dbReference>
<dbReference type="Gene3D" id="3.40.50.300">
    <property type="entry name" value="P-loop containing nucleotide triphosphate hydrolases"/>
    <property type="match status" value="1"/>
</dbReference>
<evidence type="ECO:0000256" key="3">
    <source>
        <dbReference type="ARBA" id="ARBA00022448"/>
    </source>
</evidence>
<feature type="non-terminal residue" evidence="10">
    <location>
        <position position="537"/>
    </location>
</feature>
<sequence length="537" mass="60657">RLAKNAVQTGKVLVNGRKRKLTYGSAAYVTQDDVLLGTLTVRESIYYSANLRLSHKLSREEKKDIVEDTILEMGLQDCADRIIGNWHLRGISGGEKRRLSIALEILMRPRLLFLDEPTSGLDSASAFFVVEALRNLARDGRTVIASIHQPSSEVFELFDHLCLLSSGQTVYFGDAKMAQEEMMLEVSEKDPLLNISSTQAIRILTDAYQSSEYAMIAAARVHEISQTKGTVLESKGSQASFWMQSITLTRRSFVNMTRDIGYYWLRVIIYIMVALCVGTIYFDVGTGYTAILARSSCGAFVSGFMTFMSIGGFPSFIEDMKVFHRERLNGHYGAAVFIIANFLSSFPYLLMVAGFSGTIVYFMVKLHPGFSHYAYFLLDLFGTIAVVESLMMVVAAMVPNFLVGIVMGAGIMGVFMMTSGFFRLLNDLPKPVWRYPISYISYGSWGLQSMTETMGVYMEQNASVKDFREDIKKVKRAEEHTRKEEYNENEELREGVSSMANKEERSIEEGVRVYNAKHTKGEMCKIWRVRNQQQRTM</sequence>
<dbReference type="OMA" id="PANANIX"/>
<evidence type="ECO:0000256" key="7">
    <source>
        <dbReference type="SAM" id="Phobius"/>
    </source>
</evidence>
<evidence type="ECO:0000256" key="5">
    <source>
        <dbReference type="ARBA" id="ARBA00022989"/>
    </source>
</evidence>
<feature type="transmembrane region" description="Helical" evidence="7">
    <location>
        <begin position="401"/>
        <end position="425"/>
    </location>
</feature>
<reference evidence="10 11" key="1">
    <citation type="journal article" date="2021" name="Nat. Plants">
        <title>The Taxus genome provides insights into paclitaxel biosynthesis.</title>
        <authorList>
            <person name="Xiong X."/>
            <person name="Gou J."/>
            <person name="Liao Q."/>
            <person name="Li Y."/>
            <person name="Zhou Q."/>
            <person name="Bi G."/>
            <person name="Li C."/>
            <person name="Du R."/>
            <person name="Wang X."/>
            <person name="Sun T."/>
            <person name="Guo L."/>
            <person name="Liang H."/>
            <person name="Lu P."/>
            <person name="Wu Y."/>
            <person name="Zhang Z."/>
            <person name="Ro D.K."/>
            <person name="Shang Y."/>
            <person name="Huang S."/>
            <person name="Yan J."/>
        </authorList>
    </citation>
    <scope>NUCLEOTIDE SEQUENCE [LARGE SCALE GENOMIC DNA]</scope>
    <source>
        <strain evidence="10">Ta-2019</strain>
    </source>
</reference>
<gene>
    <name evidence="10" type="ORF">KI387_024720</name>
</gene>
<evidence type="ECO:0000313" key="11">
    <source>
        <dbReference type="Proteomes" id="UP000824469"/>
    </source>
</evidence>
<keyword evidence="6 7" id="KW-0472">Membrane</keyword>
<dbReference type="InterPro" id="IPR003439">
    <property type="entry name" value="ABC_transporter-like_ATP-bd"/>
</dbReference>
<dbReference type="AlphaFoldDB" id="A0AA38G688"/>
<feature type="domain" description="ABC transporter" evidence="8">
    <location>
        <begin position="8"/>
        <end position="119"/>
    </location>
</feature>
<dbReference type="GO" id="GO:0016020">
    <property type="term" value="C:membrane"/>
    <property type="evidence" value="ECO:0007669"/>
    <property type="project" value="UniProtKB-SubCell"/>
</dbReference>
<keyword evidence="4 7" id="KW-0812">Transmembrane</keyword>
<comment type="subcellular location">
    <subcellularLocation>
        <location evidence="1">Membrane</location>
        <topology evidence="1">Multi-pass membrane protein</topology>
    </subcellularLocation>
</comment>
<dbReference type="Pfam" id="PF01061">
    <property type="entry name" value="ABC2_membrane"/>
    <property type="match status" value="1"/>
</dbReference>
<feature type="domain" description="ABC-2 type transporter transmembrane" evidence="9">
    <location>
        <begin position="244"/>
        <end position="453"/>
    </location>
</feature>
<dbReference type="PANTHER" id="PTHR48042">
    <property type="entry name" value="ABC TRANSPORTER G FAMILY MEMBER 11"/>
    <property type="match status" value="1"/>
</dbReference>
<feature type="transmembrane region" description="Helical" evidence="7">
    <location>
        <begin position="337"/>
        <end position="364"/>
    </location>
</feature>
<evidence type="ECO:0008006" key="12">
    <source>
        <dbReference type="Google" id="ProtNLM"/>
    </source>
</evidence>
<feature type="transmembrane region" description="Helical" evidence="7">
    <location>
        <begin position="296"/>
        <end position="317"/>
    </location>
</feature>
<dbReference type="InterPro" id="IPR017871">
    <property type="entry name" value="ABC_transporter-like_CS"/>
</dbReference>
<dbReference type="PROSITE" id="PS00211">
    <property type="entry name" value="ABC_TRANSPORTER_1"/>
    <property type="match status" value="1"/>
</dbReference>
<dbReference type="Proteomes" id="UP000824469">
    <property type="component" value="Unassembled WGS sequence"/>
</dbReference>
<dbReference type="GO" id="GO:0140359">
    <property type="term" value="F:ABC-type transporter activity"/>
    <property type="evidence" value="ECO:0007669"/>
    <property type="project" value="InterPro"/>
</dbReference>
<name>A0AA38G688_TAXCH</name>
<evidence type="ECO:0000313" key="10">
    <source>
        <dbReference type="EMBL" id="KAH9316093.1"/>
    </source>
</evidence>
<proteinExistence type="inferred from homology"/>
<comment type="similarity">
    <text evidence="2">Belongs to the ABC transporter superfamily. ABCG family. Eye pigment precursor importer (TC 3.A.1.204) subfamily.</text>
</comment>
<evidence type="ECO:0000259" key="9">
    <source>
        <dbReference type="Pfam" id="PF01061"/>
    </source>
</evidence>